<evidence type="ECO:0000313" key="3">
    <source>
        <dbReference type="EMBL" id="GAA5525216.1"/>
    </source>
</evidence>
<evidence type="ECO:0000256" key="1">
    <source>
        <dbReference type="SAM" id="SignalP"/>
    </source>
</evidence>
<dbReference type="Proteomes" id="UP001408594">
    <property type="component" value="Unassembled WGS sequence"/>
</dbReference>
<dbReference type="Pfam" id="PF13767">
    <property type="entry name" value="DUF4168"/>
    <property type="match status" value="1"/>
</dbReference>
<evidence type="ECO:0000313" key="4">
    <source>
        <dbReference type="Proteomes" id="UP001408594"/>
    </source>
</evidence>
<proteinExistence type="predicted"/>
<organism evidence="3 4">
    <name type="scientific">Microbulbifer aestuariivivens</name>
    <dbReference type="NCBI Taxonomy" id="1908308"/>
    <lineage>
        <taxon>Bacteria</taxon>
        <taxon>Pseudomonadati</taxon>
        <taxon>Pseudomonadota</taxon>
        <taxon>Gammaproteobacteria</taxon>
        <taxon>Cellvibrionales</taxon>
        <taxon>Microbulbiferaceae</taxon>
        <taxon>Microbulbifer</taxon>
    </lineage>
</organism>
<reference evidence="3 4" key="1">
    <citation type="submission" date="2024-02" db="EMBL/GenBank/DDBJ databases">
        <title>Microbulbifer aestuariivivens NBRC 112533.</title>
        <authorList>
            <person name="Ichikawa N."/>
            <person name="Katano-Makiyama Y."/>
            <person name="Hidaka K."/>
        </authorList>
    </citation>
    <scope>NUCLEOTIDE SEQUENCE [LARGE SCALE GENOMIC DNA]</scope>
    <source>
        <strain evidence="3 4">NBRC 112533</strain>
    </source>
</reference>
<dbReference type="EMBL" id="BAABRT010000012">
    <property type="protein sequence ID" value="GAA5525216.1"/>
    <property type="molecule type" value="Genomic_DNA"/>
</dbReference>
<name>A0ABP9WS17_9GAMM</name>
<dbReference type="InterPro" id="IPR025433">
    <property type="entry name" value="DUF4168"/>
</dbReference>
<dbReference type="RefSeq" id="WP_345550721.1">
    <property type="nucleotide sequence ID" value="NZ_BAABRT010000012.1"/>
</dbReference>
<feature type="chain" id="PRO_5045393410" description="DUF4168 domain-containing protein" evidence="1">
    <location>
        <begin position="23"/>
        <end position="124"/>
    </location>
</feature>
<sequence length="124" mass="13296">MKTAPVLAALLALLLVTPLTQAQGSAQPAVQAIASYSKAQLEQFANAYRSIVILSREYAPKLKAAADIQEAEAINQEAQGKMVSAIQSAGLSREEYQQIATSLQSDPALVERINEILQQKSAQD</sequence>
<gene>
    <name evidence="3" type="ORF">Maes01_01781</name>
</gene>
<feature type="domain" description="DUF4168" evidence="2">
    <location>
        <begin position="37"/>
        <end position="113"/>
    </location>
</feature>
<feature type="signal peptide" evidence="1">
    <location>
        <begin position="1"/>
        <end position="22"/>
    </location>
</feature>
<keyword evidence="4" id="KW-1185">Reference proteome</keyword>
<evidence type="ECO:0000259" key="2">
    <source>
        <dbReference type="Pfam" id="PF13767"/>
    </source>
</evidence>
<keyword evidence="1" id="KW-0732">Signal</keyword>
<dbReference type="Gene3D" id="1.20.120.1190">
    <property type="match status" value="1"/>
</dbReference>
<accession>A0ABP9WS17</accession>
<comment type="caution">
    <text evidence="3">The sequence shown here is derived from an EMBL/GenBank/DDBJ whole genome shotgun (WGS) entry which is preliminary data.</text>
</comment>
<protein>
    <recommendedName>
        <fullName evidence="2">DUF4168 domain-containing protein</fullName>
    </recommendedName>
</protein>